<accession>A0A8S1MG75</accession>
<reference evidence="2" key="1">
    <citation type="submission" date="2021-01" db="EMBL/GenBank/DDBJ databases">
        <authorList>
            <consortium name="Genoscope - CEA"/>
            <person name="William W."/>
        </authorList>
    </citation>
    <scope>NUCLEOTIDE SEQUENCE</scope>
</reference>
<dbReference type="EMBL" id="CAJJDM010000059">
    <property type="protein sequence ID" value="CAD8077652.1"/>
    <property type="molecule type" value="Genomic_DNA"/>
</dbReference>
<dbReference type="InterPro" id="IPR019019">
    <property type="entry name" value="H-type_lectin_domain"/>
</dbReference>
<dbReference type="OMA" id="KMMGMLY"/>
<dbReference type="Pfam" id="PF09458">
    <property type="entry name" value="H_lectin"/>
    <property type="match status" value="1"/>
</dbReference>
<dbReference type="GO" id="GO:0030246">
    <property type="term" value="F:carbohydrate binding"/>
    <property type="evidence" value="ECO:0007669"/>
    <property type="project" value="InterPro"/>
</dbReference>
<name>A0A8S1MG75_PARPR</name>
<proteinExistence type="predicted"/>
<dbReference type="Proteomes" id="UP000688137">
    <property type="component" value="Unassembled WGS sequence"/>
</dbReference>
<dbReference type="AlphaFoldDB" id="A0A8S1MG75"/>
<sequence length="373" mass="43160">MYVLLLQLVILVYGYPILENGQLLIGAGGLACEKDTITHIKFLNVYKAYVPQVIFILNNQTNEMQFSDFALDIHIDLMKVNTTGFTIQVVCSKSCIKSVLYTWYAFGGDTYDSGCFPLQEKAQVTLEQIYTSPMQHSVFISGFAGFFKYGGKKPMLKLYSSFDNQNLTIQVESTFQYVYICYILAQDMSSTTLNDTEIATLVQKGTYLDDTLIMGMESFQLFGNNLQIQMLNDKSFFPKQIELTVKVAKLYEPTYRSCPKVYTECMFQGDPIYVCDETVKLTNIWKEFKSLRVYDQKMKFKLNIVSNDNILWLSDDIDCSYDMYDQLMEFKIKNQPIERQIIRKRKMLGMLYDEQTTEEDQEYSEDTILIGQA</sequence>
<feature type="domain" description="H-type lectin" evidence="1">
    <location>
        <begin position="38"/>
        <end position="106"/>
    </location>
</feature>
<keyword evidence="3" id="KW-1185">Reference proteome</keyword>
<dbReference type="GO" id="GO:0007155">
    <property type="term" value="P:cell adhesion"/>
    <property type="evidence" value="ECO:0007669"/>
    <property type="project" value="InterPro"/>
</dbReference>
<evidence type="ECO:0000313" key="2">
    <source>
        <dbReference type="EMBL" id="CAD8077652.1"/>
    </source>
</evidence>
<gene>
    <name evidence="2" type="ORF">PPRIM_AZ9-3.1.T0580220</name>
</gene>
<protein>
    <recommendedName>
        <fullName evidence="1">H-type lectin domain-containing protein</fullName>
    </recommendedName>
</protein>
<evidence type="ECO:0000313" key="3">
    <source>
        <dbReference type="Proteomes" id="UP000688137"/>
    </source>
</evidence>
<evidence type="ECO:0000259" key="1">
    <source>
        <dbReference type="Pfam" id="PF09458"/>
    </source>
</evidence>
<organism evidence="2 3">
    <name type="scientific">Paramecium primaurelia</name>
    <dbReference type="NCBI Taxonomy" id="5886"/>
    <lineage>
        <taxon>Eukaryota</taxon>
        <taxon>Sar</taxon>
        <taxon>Alveolata</taxon>
        <taxon>Ciliophora</taxon>
        <taxon>Intramacronucleata</taxon>
        <taxon>Oligohymenophorea</taxon>
        <taxon>Peniculida</taxon>
        <taxon>Parameciidae</taxon>
        <taxon>Paramecium</taxon>
    </lineage>
</organism>
<comment type="caution">
    <text evidence="2">The sequence shown here is derived from an EMBL/GenBank/DDBJ whole genome shotgun (WGS) entry which is preliminary data.</text>
</comment>